<proteinExistence type="predicted"/>
<evidence type="ECO:0000256" key="10">
    <source>
        <dbReference type="ARBA" id="ARBA00023136"/>
    </source>
</evidence>
<dbReference type="Gene3D" id="2.60.120.10">
    <property type="entry name" value="Jelly Rolls"/>
    <property type="match status" value="1"/>
</dbReference>
<evidence type="ECO:0000256" key="1">
    <source>
        <dbReference type="ARBA" id="ARBA00004141"/>
    </source>
</evidence>
<sequence>MVAQRAAGDGKPKQTPLLIGAQQDCFERLALRERGRTDETMVIPMWLGTSSSKQDAATRDPTTFGVRAPRGPVQKLEDGPKWFLLPESSNKLKWDILSIVLLVWTVIVSPIKFGFDVADRCASPMWIMDAVVDIFFMVDLLLTFVTATYITNPKTSEEVLTRNPRLIARKYLRGWFIIDLASSLPIHTALTLAYFGCDANLVEGTGAPSLVKLVRILRVVKLLKLVRILKLGQLLDDMTDSLAVSIDMSDQLKLQLPLILKAFQILLTMLYLTHIMACGFYYVGAREYFGRDEAEDSWIARAVARGELQLVREVSVLEWHELSPPYVASLYWTCTTVTTVGYGDIAAVTTNERIYAIFCLIFGTVLFGYVMGSATALINASSGTSRNAFYHKRLQSLQWFMTRQKLPQELQTRIRRYFRFYWKHCVVNTDADDEIMQTLSDGLRRDTLRFLQSSTIAQMPVFQIVPDESFQGELLQSMRPIVCCPNDDIIQEGTRATEFFLMSKGQAGVFYRPNSRGRSDSSTSLSLGDVAHLATGSTARLVATLGPGALLGEIALLKPSDLGVRSMTNDPMLKREGPRLRTATVSALDFCEVFVVEAHAFLAILSNFEPFKIHVVQLAKSRLKELDDVDVLLKSGKSSRSLKWLSQARSSINSKDEANGGESPSVLSAPPKPSLRSATEVGAADGAGACAVAGAVAGASASTVEIAAVVSAALRQEIRGLHERIADTVKEVKQIKEMMLADTVNQLKKEVQVAFASSLSTTDGVHSRLSGSTISATDQGTSS</sequence>
<feature type="transmembrane region" description="Helical" evidence="13">
    <location>
        <begin position="354"/>
        <end position="378"/>
    </location>
</feature>
<dbReference type="InterPro" id="IPR000595">
    <property type="entry name" value="cNMP-bd_dom"/>
</dbReference>
<dbReference type="GO" id="GO:0005249">
    <property type="term" value="F:voltage-gated potassium channel activity"/>
    <property type="evidence" value="ECO:0007669"/>
    <property type="project" value="InterPro"/>
</dbReference>
<dbReference type="Proteomes" id="UP000037460">
    <property type="component" value="Unassembled WGS sequence"/>
</dbReference>
<name>A0A0M0JEC2_9EUKA</name>
<dbReference type="SMART" id="SM00100">
    <property type="entry name" value="cNMP"/>
    <property type="match status" value="1"/>
</dbReference>
<dbReference type="InterPro" id="IPR018490">
    <property type="entry name" value="cNMP-bd_dom_sf"/>
</dbReference>
<feature type="region of interest" description="Disordered" evidence="12">
    <location>
        <begin position="653"/>
        <end position="678"/>
    </location>
</feature>
<keyword evidence="16" id="KW-1185">Reference proteome</keyword>
<feature type="transmembrane region" description="Helical" evidence="13">
    <location>
        <begin position="94"/>
        <end position="113"/>
    </location>
</feature>
<dbReference type="CDD" id="cd00038">
    <property type="entry name" value="CAP_ED"/>
    <property type="match status" value="1"/>
</dbReference>
<comment type="subcellular location">
    <subcellularLocation>
        <location evidence="1">Membrane</location>
        <topology evidence="1">Multi-pass membrane protein</topology>
    </subcellularLocation>
</comment>
<evidence type="ECO:0000313" key="15">
    <source>
        <dbReference type="EMBL" id="KOO24573.1"/>
    </source>
</evidence>
<evidence type="ECO:0000256" key="4">
    <source>
        <dbReference type="ARBA" id="ARBA00022692"/>
    </source>
</evidence>
<dbReference type="EMBL" id="JWZX01003079">
    <property type="protein sequence ID" value="KOO24573.1"/>
    <property type="molecule type" value="Genomic_DNA"/>
</dbReference>
<keyword evidence="2" id="KW-0813">Transport</keyword>
<evidence type="ECO:0000256" key="13">
    <source>
        <dbReference type="SAM" id="Phobius"/>
    </source>
</evidence>
<evidence type="ECO:0000256" key="11">
    <source>
        <dbReference type="ARBA" id="ARBA00023303"/>
    </source>
</evidence>
<dbReference type="PANTHER" id="PTHR10217:SF435">
    <property type="entry name" value="POTASSIUM VOLTAGE-GATED CHANNEL PROTEIN EAG"/>
    <property type="match status" value="1"/>
</dbReference>
<dbReference type="InterPro" id="IPR050818">
    <property type="entry name" value="KCNH_animal-type"/>
</dbReference>
<dbReference type="GO" id="GO:0042391">
    <property type="term" value="P:regulation of membrane potential"/>
    <property type="evidence" value="ECO:0007669"/>
    <property type="project" value="TreeGrafter"/>
</dbReference>
<dbReference type="GO" id="GO:0005886">
    <property type="term" value="C:plasma membrane"/>
    <property type="evidence" value="ECO:0007669"/>
    <property type="project" value="TreeGrafter"/>
</dbReference>
<dbReference type="PROSITE" id="PS50042">
    <property type="entry name" value="CNMP_BINDING_3"/>
    <property type="match status" value="1"/>
</dbReference>
<organism evidence="15 16">
    <name type="scientific">Chrysochromulina tobinii</name>
    <dbReference type="NCBI Taxonomy" id="1460289"/>
    <lineage>
        <taxon>Eukaryota</taxon>
        <taxon>Haptista</taxon>
        <taxon>Haptophyta</taxon>
        <taxon>Prymnesiophyceae</taxon>
        <taxon>Prymnesiales</taxon>
        <taxon>Chrysochromulinaceae</taxon>
        <taxon>Chrysochromulina</taxon>
    </lineage>
</organism>
<keyword evidence="8 13" id="KW-1133">Transmembrane helix</keyword>
<evidence type="ECO:0000256" key="12">
    <source>
        <dbReference type="SAM" id="MobiDB-lite"/>
    </source>
</evidence>
<dbReference type="SUPFAM" id="SSF51206">
    <property type="entry name" value="cAMP-binding domain-like"/>
    <property type="match status" value="1"/>
</dbReference>
<evidence type="ECO:0000256" key="2">
    <source>
        <dbReference type="ARBA" id="ARBA00022448"/>
    </source>
</evidence>
<reference evidence="16" key="1">
    <citation type="journal article" date="2015" name="PLoS Genet.">
        <title>Genome Sequence and Transcriptome Analyses of Chrysochromulina tobin: Metabolic Tools for Enhanced Algal Fitness in the Prominent Order Prymnesiales (Haptophyceae).</title>
        <authorList>
            <person name="Hovde B.T."/>
            <person name="Deodato C.R."/>
            <person name="Hunsperger H.M."/>
            <person name="Ryken S.A."/>
            <person name="Yost W."/>
            <person name="Jha R.K."/>
            <person name="Patterson J."/>
            <person name="Monnat R.J. Jr."/>
            <person name="Barlow S.B."/>
            <person name="Starkenburg S.R."/>
            <person name="Cattolico R.A."/>
        </authorList>
    </citation>
    <scope>NUCLEOTIDE SEQUENCE</scope>
    <source>
        <strain evidence="16">CCMP291</strain>
    </source>
</reference>
<keyword evidence="10 13" id="KW-0472">Membrane</keyword>
<accession>A0A0M0JEC2</accession>
<dbReference type="PANTHER" id="PTHR10217">
    <property type="entry name" value="VOLTAGE AND LIGAND GATED POTASSIUM CHANNEL"/>
    <property type="match status" value="1"/>
</dbReference>
<dbReference type="AlphaFoldDB" id="A0A0M0JEC2"/>
<evidence type="ECO:0000256" key="8">
    <source>
        <dbReference type="ARBA" id="ARBA00022989"/>
    </source>
</evidence>
<dbReference type="SUPFAM" id="SSF81324">
    <property type="entry name" value="Voltage-gated potassium channels"/>
    <property type="match status" value="1"/>
</dbReference>
<keyword evidence="5" id="KW-0631">Potassium channel</keyword>
<dbReference type="InterPro" id="IPR018488">
    <property type="entry name" value="cNMP-bd_CS"/>
</dbReference>
<evidence type="ECO:0000313" key="16">
    <source>
        <dbReference type="Proteomes" id="UP000037460"/>
    </source>
</evidence>
<dbReference type="Pfam" id="PF00520">
    <property type="entry name" value="Ion_trans"/>
    <property type="match status" value="1"/>
</dbReference>
<keyword evidence="7" id="KW-0630">Potassium</keyword>
<dbReference type="GO" id="GO:0034702">
    <property type="term" value="C:monoatomic ion channel complex"/>
    <property type="evidence" value="ECO:0007669"/>
    <property type="project" value="UniProtKB-KW"/>
</dbReference>
<gene>
    <name evidence="15" type="ORF">Ctob_006424</name>
</gene>
<keyword evidence="9" id="KW-0406">Ion transport</keyword>
<dbReference type="InterPro" id="IPR003938">
    <property type="entry name" value="K_chnl_volt-dep_EAG/ELK/ERG"/>
</dbReference>
<keyword evidence="11" id="KW-0407">Ion channel</keyword>
<dbReference type="PRINTS" id="PR01463">
    <property type="entry name" value="EAGCHANLFMLY"/>
</dbReference>
<feature type="domain" description="Cyclic nucleotide-binding" evidence="14">
    <location>
        <begin position="467"/>
        <end position="605"/>
    </location>
</feature>
<evidence type="ECO:0000256" key="7">
    <source>
        <dbReference type="ARBA" id="ARBA00022958"/>
    </source>
</evidence>
<dbReference type="Gene3D" id="1.10.287.630">
    <property type="entry name" value="Helix hairpin bin"/>
    <property type="match status" value="1"/>
</dbReference>
<dbReference type="OrthoDB" id="421226at2759"/>
<feature type="transmembrane region" description="Helical" evidence="13">
    <location>
        <begin position="125"/>
        <end position="150"/>
    </location>
</feature>
<comment type="caution">
    <text evidence="15">The sequence shown here is derived from an EMBL/GenBank/DDBJ whole genome shotgun (WGS) entry which is preliminary data.</text>
</comment>
<keyword evidence="3" id="KW-0633">Potassium transport</keyword>
<feature type="transmembrane region" description="Helical" evidence="13">
    <location>
        <begin position="171"/>
        <end position="195"/>
    </location>
</feature>
<feature type="transmembrane region" description="Helical" evidence="13">
    <location>
        <begin position="262"/>
        <end position="283"/>
    </location>
</feature>
<keyword evidence="4 13" id="KW-0812">Transmembrane</keyword>
<dbReference type="Gene3D" id="1.10.287.70">
    <property type="match status" value="1"/>
</dbReference>
<evidence type="ECO:0000256" key="6">
    <source>
        <dbReference type="ARBA" id="ARBA00022882"/>
    </source>
</evidence>
<dbReference type="InterPro" id="IPR005821">
    <property type="entry name" value="Ion_trans_dom"/>
</dbReference>
<evidence type="ECO:0000259" key="14">
    <source>
        <dbReference type="PROSITE" id="PS50042"/>
    </source>
</evidence>
<dbReference type="PROSITE" id="PS00888">
    <property type="entry name" value="CNMP_BINDING_1"/>
    <property type="match status" value="1"/>
</dbReference>
<evidence type="ECO:0000256" key="9">
    <source>
        <dbReference type="ARBA" id="ARBA00023065"/>
    </source>
</evidence>
<evidence type="ECO:0000256" key="3">
    <source>
        <dbReference type="ARBA" id="ARBA00022538"/>
    </source>
</evidence>
<protein>
    <submittedName>
        <fullName evidence="15">Cyclic nucleotide-binding protein</fullName>
    </submittedName>
</protein>
<dbReference type="InterPro" id="IPR014710">
    <property type="entry name" value="RmlC-like_jellyroll"/>
</dbReference>
<keyword evidence="6" id="KW-0851">Voltage-gated channel</keyword>
<evidence type="ECO:0000256" key="5">
    <source>
        <dbReference type="ARBA" id="ARBA00022826"/>
    </source>
</evidence>